<dbReference type="FunFam" id="3.40.50.300:FF:001389">
    <property type="entry name" value="ATP-dependent DNA helicase RecQ"/>
    <property type="match status" value="1"/>
</dbReference>
<dbReference type="PANTHER" id="PTHR13710:SF105">
    <property type="entry name" value="ATP-DEPENDENT DNA HELICASE Q1"/>
    <property type="match status" value="1"/>
</dbReference>
<keyword evidence="6" id="KW-0067">ATP-binding</keyword>
<dbReference type="KEGG" id="chyd:H4K34_17425"/>
<dbReference type="GO" id="GO:0043138">
    <property type="term" value="F:3'-5' DNA helicase activity"/>
    <property type="evidence" value="ECO:0007669"/>
    <property type="project" value="UniProtKB-EC"/>
</dbReference>
<evidence type="ECO:0000259" key="13">
    <source>
        <dbReference type="PROSITE" id="PS51192"/>
    </source>
</evidence>
<dbReference type="SMART" id="SM00490">
    <property type="entry name" value="HELICc"/>
    <property type="match status" value="1"/>
</dbReference>
<gene>
    <name evidence="15" type="ORF">H4K34_17425</name>
</gene>
<protein>
    <recommendedName>
        <fullName evidence="11">ATP-dependent DNA helicase RecQ</fullName>
        <ecNumber evidence="10">5.6.2.4</ecNumber>
    </recommendedName>
    <alternativeName>
        <fullName evidence="12">DNA 3'-5' helicase RecQ</fullName>
    </alternativeName>
</protein>
<evidence type="ECO:0000256" key="7">
    <source>
        <dbReference type="ARBA" id="ARBA00023125"/>
    </source>
</evidence>
<dbReference type="AlphaFoldDB" id="A0A7H0VEI0"/>
<dbReference type="InterPro" id="IPR001650">
    <property type="entry name" value="Helicase_C-like"/>
</dbReference>
<dbReference type="InterPro" id="IPR014001">
    <property type="entry name" value="Helicase_ATP-bd"/>
</dbReference>
<dbReference type="GO" id="GO:0016787">
    <property type="term" value="F:hydrolase activity"/>
    <property type="evidence" value="ECO:0007669"/>
    <property type="project" value="UniProtKB-KW"/>
</dbReference>
<evidence type="ECO:0000256" key="9">
    <source>
        <dbReference type="ARBA" id="ARBA00034617"/>
    </source>
</evidence>
<dbReference type="SMART" id="SM00487">
    <property type="entry name" value="DEXDc"/>
    <property type="match status" value="1"/>
</dbReference>
<keyword evidence="5 15" id="KW-0347">Helicase</keyword>
<dbReference type="EC" id="5.6.2.4" evidence="10"/>
<evidence type="ECO:0000256" key="10">
    <source>
        <dbReference type="ARBA" id="ARBA00034808"/>
    </source>
</evidence>
<evidence type="ECO:0000256" key="4">
    <source>
        <dbReference type="ARBA" id="ARBA00022801"/>
    </source>
</evidence>
<keyword evidence="16" id="KW-1185">Reference proteome</keyword>
<dbReference type="GO" id="GO:0005524">
    <property type="term" value="F:ATP binding"/>
    <property type="evidence" value="ECO:0007669"/>
    <property type="project" value="UniProtKB-KW"/>
</dbReference>
<evidence type="ECO:0000256" key="1">
    <source>
        <dbReference type="ARBA" id="ARBA00005446"/>
    </source>
</evidence>
<dbReference type="RefSeq" id="WP_210758663.1">
    <property type="nucleotide sequence ID" value="NZ_CP060139.1"/>
</dbReference>
<sequence>MDKDIHQILKQYWGYSEFRPMQESIIQSLLEDKDTLALLPTGGGKSLCFQVPTLAREGCALVISPLIALMTDQVENLKRVGIQAIALNSSLNSSQKELALHNASNGYYKFIYLSPESLQSEKLMHRLSFVKVNFLVVDEAHCISQWGYDFRPPYLEIYKLRELFPDIPMMALTATATPKVVEDIQQKLQFNKTAQVFKKSFARPELAYNVLKTEDKWGRCKELLDKIPGTALIYLRNRRGTVEVAQWLKQTGYTADFYHAGLSVEERQSKQKDWVQNRCRVMVCTNAFGMGIDKPDVRLVIHLDLPDSLEAYFQEAGRAARDGKKAWSFVLVGPSDVVQLRQKFLASFPDRKEVIRVYRALINFLQIGIGSAEGSSYEFDFKAFAERYRFRPNMALQALNILNKEAILEFNSQGRSFSLLHLKADRRTLYDYQLRNPQLDKILKVLLRSYGGLDIDYGRINENLLAQRLDTSAYKIKAALQQMHSHELIDYLPASDHGSLALMQDRQHFKDLQLSDQFIEKRKAELLEQLQAVIDFVEIDDLCRLKNLLSYFGENLNEDCGICDVCRRQKSPLNKPNAIAIIRKALETGPKSYAELEKLFENPNQAKALIRELLAWEVLALEGEKLKLS</sequence>
<dbReference type="Gene3D" id="1.10.10.10">
    <property type="entry name" value="Winged helix-like DNA-binding domain superfamily/Winged helix DNA-binding domain"/>
    <property type="match status" value="1"/>
</dbReference>
<dbReference type="Pfam" id="PF00271">
    <property type="entry name" value="Helicase_C"/>
    <property type="match status" value="1"/>
</dbReference>
<keyword evidence="4" id="KW-0378">Hydrolase</keyword>
<dbReference type="GO" id="GO:0006310">
    <property type="term" value="P:DNA recombination"/>
    <property type="evidence" value="ECO:0007669"/>
    <property type="project" value="InterPro"/>
</dbReference>
<evidence type="ECO:0000256" key="2">
    <source>
        <dbReference type="ARBA" id="ARBA00022723"/>
    </source>
</evidence>
<dbReference type="EMBL" id="CP060139">
    <property type="protein sequence ID" value="QNR24128.1"/>
    <property type="molecule type" value="Genomic_DNA"/>
</dbReference>
<evidence type="ECO:0000256" key="3">
    <source>
        <dbReference type="ARBA" id="ARBA00022741"/>
    </source>
</evidence>
<keyword evidence="7" id="KW-0238">DNA-binding</keyword>
<evidence type="ECO:0000256" key="8">
    <source>
        <dbReference type="ARBA" id="ARBA00023235"/>
    </source>
</evidence>
<dbReference type="GO" id="GO:0005737">
    <property type="term" value="C:cytoplasm"/>
    <property type="evidence" value="ECO:0007669"/>
    <property type="project" value="TreeGrafter"/>
</dbReference>
<keyword evidence="2" id="KW-0479">Metal-binding</keyword>
<dbReference type="InterPro" id="IPR004589">
    <property type="entry name" value="DNA_helicase_ATP-dep_RecQ"/>
</dbReference>
<name>A0A7H0VEI0_9FLAO</name>
<dbReference type="Gene3D" id="3.40.50.300">
    <property type="entry name" value="P-loop containing nucleotide triphosphate hydrolases"/>
    <property type="match status" value="2"/>
</dbReference>
<dbReference type="InterPro" id="IPR032284">
    <property type="entry name" value="RecQ_Zn-bd"/>
</dbReference>
<dbReference type="GO" id="GO:0006281">
    <property type="term" value="P:DNA repair"/>
    <property type="evidence" value="ECO:0007669"/>
    <property type="project" value="TreeGrafter"/>
</dbReference>
<dbReference type="SUPFAM" id="SSF52540">
    <property type="entry name" value="P-loop containing nucleoside triphosphate hydrolases"/>
    <property type="match status" value="1"/>
</dbReference>
<dbReference type="GO" id="GO:0043590">
    <property type="term" value="C:bacterial nucleoid"/>
    <property type="evidence" value="ECO:0007669"/>
    <property type="project" value="TreeGrafter"/>
</dbReference>
<dbReference type="NCBIfam" id="TIGR00614">
    <property type="entry name" value="recQ_fam"/>
    <property type="match status" value="1"/>
</dbReference>
<keyword evidence="8" id="KW-0413">Isomerase</keyword>
<evidence type="ECO:0000256" key="12">
    <source>
        <dbReference type="ARBA" id="ARBA00044550"/>
    </source>
</evidence>
<dbReference type="Pfam" id="PF00270">
    <property type="entry name" value="DEAD"/>
    <property type="match status" value="1"/>
</dbReference>
<dbReference type="GO" id="GO:0003677">
    <property type="term" value="F:DNA binding"/>
    <property type="evidence" value="ECO:0007669"/>
    <property type="project" value="UniProtKB-KW"/>
</dbReference>
<dbReference type="PROSITE" id="PS51194">
    <property type="entry name" value="HELICASE_CTER"/>
    <property type="match status" value="1"/>
</dbReference>
<dbReference type="InterPro" id="IPR036388">
    <property type="entry name" value="WH-like_DNA-bd_sf"/>
</dbReference>
<evidence type="ECO:0000259" key="14">
    <source>
        <dbReference type="PROSITE" id="PS51194"/>
    </source>
</evidence>
<organism evidence="15 16">
    <name type="scientific">Croceimicrobium hydrocarbonivorans</name>
    <dbReference type="NCBI Taxonomy" id="2761580"/>
    <lineage>
        <taxon>Bacteria</taxon>
        <taxon>Pseudomonadati</taxon>
        <taxon>Bacteroidota</taxon>
        <taxon>Flavobacteriia</taxon>
        <taxon>Flavobacteriales</taxon>
        <taxon>Owenweeksiaceae</taxon>
        <taxon>Croceimicrobium</taxon>
    </lineage>
</organism>
<comment type="similarity">
    <text evidence="1">Belongs to the helicase family. RecQ subfamily.</text>
</comment>
<evidence type="ECO:0000256" key="5">
    <source>
        <dbReference type="ARBA" id="ARBA00022806"/>
    </source>
</evidence>
<dbReference type="GO" id="GO:0046872">
    <property type="term" value="F:metal ion binding"/>
    <property type="evidence" value="ECO:0007669"/>
    <property type="project" value="UniProtKB-KW"/>
</dbReference>
<keyword evidence="3" id="KW-0547">Nucleotide-binding</keyword>
<dbReference type="InterPro" id="IPR027417">
    <property type="entry name" value="P-loop_NTPase"/>
</dbReference>
<dbReference type="GO" id="GO:0009378">
    <property type="term" value="F:four-way junction helicase activity"/>
    <property type="evidence" value="ECO:0007669"/>
    <property type="project" value="TreeGrafter"/>
</dbReference>
<dbReference type="PANTHER" id="PTHR13710">
    <property type="entry name" value="DNA HELICASE RECQ FAMILY MEMBER"/>
    <property type="match status" value="1"/>
</dbReference>
<dbReference type="GO" id="GO:0030894">
    <property type="term" value="C:replisome"/>
    <property type="evidence" value="ECO:0007669"/>
    <property type="project" value="TreeGrafter"/>
</dbReference>
<feature type="domain" description="Helicase ATP-binding" evidence="13">
    <location>
        <begin position="26"/>
        <end position="194"/>
    </location>
</feature>
<comment type="catalytic activity">
    <reaction evidence="9">
        <text>Couples ATP hydrolysis with the unwinding of duplex DNA by translocating in the 3'-5' direction.</text>
        <dbReference type="EC" id="5.6.2.4"/>
    </reaction>
</comment>
<dbReference type="InterPro" id="IPR011545">
    <property type="entry name" value="DEAD/DEAH_box_helicase_dom"/>
</dbReference>
<dbReference type="PROSITE" id="PS51192">
    <property type="entry name" value="HELICASE_ATP_BIND_1"/>
    <property type="match status" value="1"/>
</dbReference>
<dbReference type="Pfam" id="PF16124">
    <property type="entry name" value="RecQ_Zn_bind"/>
    <property type="match status" value="1"/>
</dbReference>
<evidence type="ECO:0000313" key="16">
    <source>
        <dbReference type="Proteomes" id="UP000516305"/>
    </source>
</evidence>
<reference evidence="15 16" key="1">
    <citation type="submission" date="2020-08" db="EMBL/GenBank/DDBJ databases">
        <title>Croceimicrobium hydrocarbonivorans gen. nov., sp. nov., a novel marine bacterium isolated from a bacterial consortium that degrades polyethylene terephthalate.</title>
        <authorList>
            <person name="Liu R."/>
        </authorList>
    </citation>
    <scope>NUCLEOTIDE SEQUENCE [LARGE SCALE GENOMIC DNA]</scope>
    <source>
        <strain evidence="15 16">A20-9</strain>
    </source>
</reference>
<accession>A0A7H0VEI0</accession>
<dbReference type="CDD" id="cd17920">
    <property type="entry name" value="DEXHc_RecQ"/>
    <property type="match status" value="1"/>
</dbReference>
<evidence type="ECO:0000256" key="11">
    <source>
        <dbReference type="ARBA" id="ARBA00044535"/>
    </source>
</evidence>
<evidence type="ECO:0000313" key="15">
    <source>
        <dbReference type="EMBL" id="QNR24128.1"/>
    </source>
</evidence>
<proteinExistence type="inferred from homology"/>
<evidence type="ECO:0000256" key="6">
    <source>
        <dbReference type="ARBA" id="ARBA00022840"/>
    </source>
</evidence>
<feature type="domain" description="Helicase C-terminal" evidence="14">
    <location>
        <begin position="219"/>
        <end position="365"/>
    </location>
</feature>
<dbReference type="Proteomes" id="UP000516305">
    <property type="component" value="Chromosome"/>
</dbReference>